<dbReference type="Pfam" id="PF01546">
    <property type="entry name" value="Peptidase_M20"/>
    <property type="match status" value="1"/>
</dbReference>
<dbReference type="Proteomes" id="UP000198896">
    <property type="component" value="Unassembled WGS sequence"/>
</dbReference>
<dbReference type="InterPro" id="IPR002933">
    <property type="entry name" value="Peptidase_M20"/>
</dbReference>
<evidence type="ECO:0000313" key="6">
    <source>
        <dbReference type="Proteomes" id="UP000198896"/>
    </source>
</evidence>
<gene>
    <name evidence="5" type="ORF">SAMN05216245_101290</name>
</gene>
<dbReference type="InterPro" id="IPR011650">
    <property type="entry name" value="Peptidase_M20_dimer"/>
</dbReference>
<dbReference type="EMBL" id="FONL01000001">
    <property type="protein sequence ID" value="SFE07439.1"/>
    <property type="molecule type" value="Genomic_DNA"/>
</dbReference>
<dbReference type="SUPFAM" id="SSF53187">
    <property type="entry name" value="Zn-dependent exopeptidases"/>
    <property type="match status" value="1"/>
</dbReference>
<dbReference type="Pfam" id="PF07687">
    <property type="entry name" value="M20_dimer"/>
    <property type="match status" value="1"/>
</dbReference>
<feature type="active site" evidence="3">
    <location>
        <position position="79"/>
    </location>
</feature>
<accession>A0A1I1XJ63</accession>
<dbReference type="STRING" id="1123323.SAMN05216245_101290"/>
<protein>
    <submittedName>
        <fullName evidence="5">Glutamate carboxypeptidase</fullName>
    </submittedName>
</protein>
<name>A0A1I1XJ63_9FIRM</name>
<keyword evidence="6" id="KW-1185">Reference proteome</keyword>
<keyword evidence="5" id="KW-0645">Protease</keyword>
<feature type="active site" description="Proton acceptor" evidence="3">
    <location>
        <position position="140"/>
    </location>
</feature>
<keyword evidence="2" id="KW-0378">Hydrolase</keyword>
<evidence type="ECO:0000256" key="1">
    <source>
        <dbReference type="ARBA" id="ARBA00022723"/>
    </source>
</evidence>
<dbReference type="Gene3D" id="3.40.630.10">
    <property type="entry name" value="Zn peptidases"/>
    <property type="match status" value="1"/>
</dbReference>
<reference evidence="5 6" key="1">
    <citation type="submission" date="2016-10" db="EMBL/GenBank/DDBJ databases">
        <authorList>
            <person name="de Groot N.N."/>
        </authorList>
    </citation>
    <scope>NUCLEOTIDE SEQUENCE [LARGE SCALE GENOMIC DNA]</scope>
    <source>
        <strain evidence="5 6">DSM 9236</strain>
    </source>
</reference>
<dbReference type="AlphaFoldDB" id="A0A1I1XJ63"/>
<dbReference type="InterPro" id="IPR036264">
    <property type="entry name" value="Bact_exopeptidase_dim_dom"/>
</dbReference>
<evidence type="ECO:0000313" key="5">
    <source>
        <dbReference type="EMBL" id="SFE07439.1"/>
    </source>
</evidence>
<dbReference type="RefSeq" id="WP_177205840.1">
    <property type="nucleotide sequence ID" value="NZ_FONL01000001.1"/>
</dbReference>
<proteinExistence type="predicted"/>
<keyword evidence="5" id="KW-0121">Carboxypeptidase</keyword>
<dbReference type="InterPro" id="IPR050072">
    <property type="entry name" value="Peptidase_M20A"/>
</dbReference>
<dbReference type="InterPro" id="IPR017150">
    <property type="entry name" value="Pept_M20_glutamate_carboxypep"/>
</dbReference>
<dbReference type="PANTHER" id="PTHR43808">
    <property type="entry name" value="ACETYLORNITHINE DEACETYLASE"/>
    <property type="match status" value="1"/>
</dbReference>
<dbReference type="PANTHER" id="PTHR43808:SF9">
    <property type="entry name" value="BLL0789 PROTEIN"/>
    <property type="match status" value="1"/>
</dbReference>
<organism evidence="5 6">
    <name type="scientific">Succiniclasticum ruminis DSM 9236</name>
    <dbReference type="NCBI Taxonomy" id="1123323"/>
    <lineage>
        <taxon>Bacteria</taxon>
        <taxon>Bacillati</taxon>
        <taxon>Bacillota</taxon>
        <taxon>Negativicutes</taxon>
        <taxon>Acidaminococcales</taxon>
        <taxon>Acidaminococcaceae</taxon>
        <taxon>Succiniclasticum</taxon>
    </lineage>
</organism>
<dbReference type="SUPFAM" id="SSF55031">
    <property type="entry name" value="Bacterial exopeptidase dimerisation domain"/>
    <property type="match status" value="1"/>
</dbReference>
<dbReference type="GO" id="GO:0046872">
    <property type="term" value="F:metal ion binding"/>
    <property type="evidence" value="ECO:0007669"/>
    <property type="project" value="UniProtKB-KW"/>
</dbReference>
<dbReference type="PIRSF" id="PIRSF037238">
    <property type="entry name" value="Carboxypeptidase_G2"/>
    <property type="match status" value="1"/>
</dbReference>
<dbReference type="CDD" id="cd03885">
    <property type="entry name" value="M20_CPDG2"/>
    <property type="match status" value="1"/>
</dbReference>
<evidence type="ECO:0000256" key="3">
    <source>
        <dbReference type="PIRSR" id="PIRSR037238-1"/>
    </source>
</evidence>
<feature type="domain" description="Peptidase M20 dimerisation" evidence="4">
    <location>
        <begin position="176"/>
        <end position="274"/>
    </location>
</feature>
<sequence length="379" mass="40874">MTTYNIEQYMKDLEYLVNIDCNAQNFAGIDKVADYLAKDFIGPMWRVKRVDCGPDCAKPLVITNTDDTNYDVTLCCHMDTVFPDGTVAVRPFSVKGDRAYGPGVSDMKCCCLQATHVLKAMEAAGSLRNLKVCLAFNSEEEIGSTHVLSWFQELGSHSKYCLVLEAARANGARVLERKGVCHYQVKLKGRAAHAGNAPQDGRSAINEMAYWILQLAALTNFETGMTVNTGVVKGGSGYNSVAADAFMDIDLRVVDKAQISIMEDAFAKLQEHAKAAEIETEIIVVSSMPPMASTPETAGLVEIIDNASREFGLSTEWVKAGGGSDGNHMAGAGATTVDGIGPTGAGGHSEAEYLELKSVEPSLHCLEKILLDLQAKLYK</sequence>
<evidence type="ECO:0000256" key="2">
    <source>
        <dbReference type="ARBA" id="ARBA00022801"/>
    </source>
</evidence>
<dbReference type="GO" id="GO:0004180">
    <property type="term" value="F:carboxypeptidase activity"/>
    <property type="evidence" value="ECO:0007669"/>
    <property type="project" value="UniProtKB-KW"/>
</dbReference>
<keyword evidence="1" id="KW-0479">Metal-binding</keyword>
<dbReference type="Gene3D" id="3.30.70.360">
    <property type="match status" value="1"/>
</dbReference>
<evidence type="ECO:0000259" key="4">
    <source>
        <dbReference type="Pfam" id="PF07687"/>
    </source>
</evidence>